<dbReference type="RefSeq" id="WP_246915151.1">
    <property type="nucleotide sequence ID" value="NZ_CP090145.1"/>
</dbReference>
<name>A0ABY4HIQ6_9FLAO</name>
<sequence>MSISGTNNPFSCSPVLVGNNNAILELGTITRGVEIGVDDNKFIFSIGFKWRINSLTYQNSIAYDLEILPATTGFKRIDVAILNTNNQIELMAGLESETIALQPTIPINSILLTTWNIDGDTIDNNTDPLLGEVYIKKIFSNSYAYPATGTNAVLELRPDGSSYYTLTNSSLVSLSGFKKTLITGVSGSEEPYNNKEITIFNKTGVAFTINNLEDSVGNIPFFLKEGVDLVFPTNENITFLYSDSGITEKFRSWASNVDIESLFKAKGDLYMCQVTGSSFSNIGYPLNPSTIGTPAYLTANLSADYDTSPYATWNLRRSICANVAGNTASFVWPWKNVSVGLGFYVSAKVNVNLSPNGRFFFGLTDSTSSIGNVNPSTLTNVLGFSIDSLDSNLQIINNDSTGTATKTDLGPDFLINSTDDNPYIIEVWNKKNSNNCSFRVLNLLNNVTSSIITKTEDLPAVTDGLAFQLWLNNGLDASFLTLHFSNHTLIRLS</sequence>
<accession>A0ABY4HIQ6</accession>
<dbReference type="EMBL" id="CP090145">
    <property type="protein sequence ID" value="UOX32420.1"/>
    <property type="molecule type" value="Genomic_DNA"/>
</dbReference>
<dbReference type="Proteomes" id="UP000830454">
    <property type="component" value="Chromosome"/>
</dbReference>
<evidence type="ECO:0000313" key="1">
    <source>
        <dbReference type="EMBL" id="UOX32420.1"/>
    </source>
</evidence>
<keyword evidence="2" id="KW-1185">Reference proteome</keyword>
<reference evidence="1" key="2">
    <citation type="submission" date="2022-04" db="EMBL/GenBank/DDBJ databases">
        <title>Complete Genome Sequence of Flavobacterium sediminilitoris YSM-43, Isolated from a Tidal Sediment.</title>
        <authorList>
            <person name="Lee P.A."/>
        </authorList>
    </citation>
    <scope>NUCLEOTIDE SEQUENCE</scope>
    <source>
        <strain evidence="1">YSM-43</strain>
    </source>
</reference>
<reference evidence="1" key="1">
    <citation type="submission" date="2021-12" db="EMBL/GenBank/DDBJ databases">
        <authorList>
            <person name="Cha I.-T."/>
            <person name="Lee K.-E."/>
            <person name="Park S.-J."/>
        </authorList>
    </citation>
    <scope>NUCLEOTIDE SEQUENCE</scope>
    <source>
        <strain evidence="1">YSM-43</strain>
    </source>
</reference>
<protein>
    <submittedName>
        <fullName evidence="1">Uncharacterized protein</fullName>
    </submittedName>
</protein>
<organism evidence="1 2">
    <name type="scientific">Flavobacterium sediminilitoris</name>
    <dbReference type="NCBI Taxonomy" id="2024526"/>
    <lineage>
        <taxon>Bacteria</taxon>
        <taxon>Pseudomonadati</taxon>
        <taxon>Bacteroidota</taxon>
        <taxon>Flavobacteriia</taxon>
        <taxon>Flavobacteriales</taxon>
        <taxon>Flavobacteriaceae</taxon>
        <taxon>Flavobacterium</taxon>
    </lineage>
</organism>
<evidence type="ECO:0000313" key="2">
    <source>
        <dbReference type="Proteomes" id="UP000830454"/>
    </source>
</evidence>
<proteinExistence type="predicted"/>
<gene>
    <name evidence="1" type="ORF">LXD69_10185</name>
</gene>